<feature type="compositionally biased region" description="Basic and acidic residues" evidence="1">
    <location>
        <begin position="74"/>
        <end position="90"/>
    </location>
</feature>
<gene>
    <name evidence="2" type="ORF">UBAL3_93200010</name>
</gene>
<dbReference type="EMBL" id="GG693875">
    <property type="protein sequence ID" value="EES52513.1"/>
    <property type="molecule type" value="Genomic_DNA"/>
</dbReference>
<keyword evidence="3" id="KW-1185">Reference proteome</keyword>
<evidence type="ECO:0000256" key="1">
    <source>
        <dbReference type="SAM" id="MobiDB-lite"/>
    </source>
</evidence>
<name>C6HXQ1_9BACT</name>
<evidence type="ECO:0000313" key="3">
    <source>
        <dbReference type="Proteomes" id="UP000009374"/>
    </source>
</evidence>
<protein>
    <submittedName>
        <fullName evidence="2">Uncharacterized protein</fullName>
    </submittedName>
</protein>
<reference evidence="2 3" key="1">
    <citation type="journal article" date="2009" name="Appl. Environ. Microbiol.">
        <title>Community genomic and proteomic analyses of chemoautotrophic iron-oxidizing "Leptospirillum rubarum" (Group II) and "Leptospirillum ferrodiazotrophum" (Group III) bacteria in acid mine drainage biofilms.</title>
        <authorList>
            <person name="Goltsman D.S."/>
            <person name="Denef V.J."/>
            <person name="Singer S.W."/>
            <person name="VerBerkmoes N.C."/>
            <person name="Lefsrud M."/>
            <person name="Mueller R.S."/>
            <person name="Dick G.J."/>
            <person name="Sun C.L."/>
            <person name="Wheeler K.E."/>
            <person name="Zemla A."/>
            <person name="Baker B.J."/>
            <person name="Hauser L."/>
            <person name="Land M."/>
            <person name="Shah M.B."/>
            <person name="Thelen M.P."/>
            <person name="Hettich R.L."/>
            <person name="Banfield J.F."/>
        </authorList>
    </citation>
    <scope>NUCLEOTIDE SEQUENCE [LARGE SCALE GENOMIC DNA]</scope>
</reference>
<dbReference type="Proteomes" id="UP000009374">
    <property type="component" value="Unassembled WGS sequence"/>
</dbReference>
<organism evidence="2 3">
    <name type="scientific">Leptospirillum ferrodiazotrophum</name>
    <dbReference type="NCBI Taxonomy" id="412449"/>
    <lineage>
        <taxon>Bacteria</taxon>
        <taxon>Pseudomonadati</taxon>
        <taxon>Nitrospirota</taxon>
        <taxon>Nitrospiria</taxon>
        <taxon>Nitrospirales</taxon>
        <taxon>Nitrospiraceae</taxon>
        <taxon>Leptospirillum</taxon>
    </lineage>
</organism>
<dbReference type="AlphaFoldDB" id="C6HXQ1"/>
<feature type="region of interest" description="Disordered" evidence="1">
    <location>
        <begin position="60"/>
        <end position="90"/>
    </location>
</feature>
<proteinExistence type="predicted"/>
<evidence type="ECO:0000313" key="2">
    <source>
        <dbReference type="EMBL" id="EES52513.1"/>
    </source>
</evidence>
<sequence length="90" mass="10207">MLRHARRPPRTLTSYPPHKNAISRQNDKTVNFFPGGGRQETSHLSEGPEALPRRFHKGRGFAGAWETGPPSRLFEMRGESEANRKVTEKP</sequence>
<feature type="region of interest" description="Disordered" evidence="1">
    <location>
        <begin position="1"/>
        <end position="27"/>
    </location>
</feature>
<accession>C6HXQ1</accession>